<dbReference type="Proteomes" id="UP000242188">
    <property type="component" value="Unassembled WGS sequence"/>
</dbReference>
<feature type="chain" id="PRO_5012419733" evidence="1">
    <location>
        <begin position="19"/>
        <end position="272"/>
    </location>
</feature>
<keyword evidence="3" id="KW-1185">Reference proteome</keyword>
<dbReference type="OrthoDB" id="10325867at2759"/>
<protein>
    <submittedName>
        <fullName evidence="2">Uncharacterized protein</fullName>
    </submittedName>
</protein>
<comment type="caution">
    <text evidence="2">The sequence shown here is derived from an EMBL/GenBank/DDBJ whole genome shotgun (WGS) entry which is preliminary data.</text>
</comment>
<dbReference type="AlphaFoldDB" id="A0A210QEJ1"/>
<feature type="signal peptide" evidence="1">
    <location>
        <begin position="1"/>
        <end position="18"/>
    </location>
</feature>
<sequence length="272" mass="30305">MNEFSVLMLAVLASSAAASCLLDKRIRGQWWVVDDNGDRIKDEAITVSSHNVDIVRGGHVTKYSCSHTSGYLVQLQPIGSEGYICLEFVPSDSGTHTEYSVIRRVHHTTGRMPVIQPTGLSQCSRAGDLGTVKVRRADPGCTFPSAIQGKWTFSGTFIKEISIENSTLAIQAFDFNAMELACERFQMKGNHTYMFALRKEHVTKNKDGCLCFRFHFVPMPEDDRDIRVLAGQRFSAGTPIKLIDHGAPIYLHQTCDYVDSFGTDTWHVALPQ</sequence>
<proteinExistence type="predicted"/>
<evidence type="ECO:0000256" key="1">
    <source>
        <dbReference type="SAM" id="SignalP"/>
    </source>
</evidence>
<organism evidence="2 3">
    <name type="scientific">Mizuhopecten yessoensis</name>
    <name type="common">Japanese scallop</name>
    <name type="synonym">Patinopecten yessoensis</name>
    <dbReference type="NCBI Taxonomy" id="6573"/>
    <lineage>
        <taxon>Eukaryota</taxon>
        <taxon>Metazoa</taxon>
        <taxon>Spiralia</taxon>
        <taxon>Lophotrochozoa</taxon>
        <taxon>Mollusca</taxon>
        <taxon>Bivalvia</taxon>
        <taxon>Autobranchia</taxon>
        <taxon>Pteriomorphia</taxon>
        <taxon>Pectinida</taxon>
        <taxon>Pectinoidea</taxon>
        <taxon>Pectinidae</taxon>
        <taxon>Mizuhopecten</taxon>
    </lineage>
</organism>
<accession>A0A210QEJ1</accession>
<keyword evidence="1" id="KW-0732">Signal</keyword>
<dbReference type="EMBL" id="NEDP02004037">
    <property type="protein sequence ID" value="OWF47091.1"/>
    <property type="molecule type" value="Genomic_DNA"/>
</dbReference>
<reference evidence="2 3" key="1">
    <citation type="journal article" date="2017" name="Nat. Ecol. Evol.">
        <title>Scallop genome provides insights into evolution of bilaterian karyotype and development.</title>
        <authorList>
            <person name="Wang S."/>
            <person name="Zhang J."/>
            <person name="Jiao W."/>
            <person name="Li J."/>
            <person name="Xun X."/>
            <person name="Sun Y."/>
            <person name="Guo X."/>
            <person name="Huan P."/>
            <person name="Dong B."/>
            <person name="Zhang L."/>
            <person name="Hu X."/>
            <person name="Sun X."/>
            <person name="Wang J."/>
            <person name="Zhao C."/>
            <person name="Wang Y."/>
            <person name="Wang D."/>
            <person name="Huang X."/>
            <person name="Wang R."/>
            <person name="Lv J."/>
            <person name="Li Y."/>
            <person name="Zhang Z."/>
            <person name="Liu B."/>
            <person name="Lu W."/>
            <person name="Hui Y."/>
            <person name="Liang J."/>
            <person name="Zhou Z."/>
            <person name="Hou R."/>
            <person name="Li X."/>
            <person name="Liu Y."/>
            <person name="Li H."/>
            <person name="Ning X."/>
            <person name="Lin Y."/>
            <person name="Zhao L."/>
            <person name="Xing Q."/>
            <person name="Dou J."/>
            <person name="Li Y."/>
            <person name="Mao J."/>
            <person name="Guo H."/>
            <person name="Dou H."/>
            <person name="Li T."/>
            <person name="Mu C."/>
            <person name="Jiang W."/>
            <person name="Fu Q."/>
            <person name="Fu X."/>
            <person name="Miao Y."/>
            <person name="Liu J."/>
            <person name="Yu Q."/>
            <person name="Li R."/>
            <person name="Liao H."/>
            <person name="Li X."/>
            <person name="Kong Y."/>
            <person name="Jiang Z."/>
            <person name="Chourrout D."/>
            <person name="Li R."/>
            <person name="Bao Z."/>
        </authorList>
    </citation>
    <scope>NUCLEOTIDE SEQUENCE [LARGE SCALE GENOMIC DNA]</scope>
    <source>
        <strain evidence="2 3">PY_sf001</strain>
    </source>
</reference>
<evidence type="ECO:0000313" key="2">
    <source>
        <dbReference type="EMBL" id="OWF47091.1"/>
    </source>
</evidence>
<name>A0A210QEJ1_MIZYE</name>
<gene>
    <name evidence="2" type="ORF">KP79_PYT12578</name>
</gene>
<evidence type="ECO:0000313" key="3">
    <source>
        <dbReference type="Proteomes" id="UP000242188"/>
    </source>
</evidence>